<dbReference type="PROSITE" id="PS50110">
    <property type="entry name" value="RESPONSE_REGULATORY"/>
    <property type="match status" value="1"/>
</dbReference>
<evidence type="ECO:0000259" key="9">
    <source>
        <dbReference type="PROSITE" id="PS50110"/>
    </source>
</evidence>
<dbReference type="SUPFAM" id="SSF46894">
    <property type="entry name" value="C-terminal effector domain of the bipartite response regulators"/>
    <property type="match status" value="1"/>
</dbReference>
<dbReference type="SMART" id="SM00862">
    <property type="entry name" value="Trans_reg_C"/>
    <property type="match status" value="1"/>
</dbReference>
<evidence type="ECO:0000256" key="1">
    <source>
        <dbReference type="ARBA" id="ARBA00022553"/>
    </source>
</evidence>
<feature type="domain" description="Response regulatory" evidence="9">
    <location>
        <begin position="2"/>
        <end position="113"/>
    </location>
</feature>
<gene>
    <name evidence="11" type="ORF">GCM10017774_74560</name>
</gene>
<dbReference type="RefSeq" id="WP_191304099.1">
    <property type="nucleotide sequence ID" value="NZ_BNAR01000016.1"/>
</dbReference>
<dbReference type="Pfam" id="PF00072">
    <property type="entry name" value="Response_reg"/>
    <property type="match status" value="1"/>
</dbReference>
<dbReference type="InterPro" id="IPR011006">
    <property type="entry name" value="CheY-like_superfamily"/>
</dbReference>
<dbReference type="PANTHER" id="PTHR48111:SF72">
    <property type="entry name" value="SENSORY TRANSDUCTION PROTEIN REGX3"/>
    <property type="match status" value="1"/>
</dbReference>
<dbReference type="SUPFAM" id="SSF52172">
    <property type="entry name" value="CheY-like"/>
    <property type="match status" value="1"/>
</dbReference>
<evidence type="ECO:0000256" key="6">
    <source>
        <dbReference type="PROSITE-ProRule" id="PRU00169"/>
    </source>
</evidence>
<evidence type="ECO:0000256" key="7">
    <source>
        <dbReference type="PROSITE-ProRule" id="PRU01091"/>
    </source>
</evidence>
<dbReference type="InterPro" id="IPR036388">
    <property type="entry name" value="WH-like_DNA-bd_sf"/>
</dbReference>
<accession>A0ABQ3MS04</accession>
<dbReference type="Pfam" id="PF00486">
    <property type="entry name" value="Trans_reg_C"/>
    <property type="match status" value="1"/>
</dbReference>
<dbReference type="SMART" id="SM00448">
    <property type="entry name" value="REC"/>
    <property type="match status" value="1"/>
</dbReference>
<dbReference type="Gene3D" id="1.10.10.10">
    <property type="entry name" value="Winged helix-like DNA-binding domain superfamily/Winged helix DNA-binding domain"/>
    <property type="match status" value="1"/>
</dbReference>
<evidence type="ECO:0000256" key="3">
    <source>
        <dbReference type="ARBA" id="ARBA00023125"/>
    </source>
</evidence>
<keyword evidence="4" id="KW-0804">Transcription</keyword>
<dbReference type="InterPro" id="IPR039420">
    <property type="entry name" value="WalR-like"/>
</dbReference>
<evidence type="ECO:0000313" key="12">
    <source>
        <dbReference type="Proteomes" id="UP000605568"/>
    </source>
</evidence>
<dbReference type="Gene3D" id="3.40.50.2300">
    <property type="match status" value="1"/>
</dbReference>
<comment type="caution">
    <text evidence="11">The sequence shown here is derived from an EMBL/GenBank/DDBJ whole genome shotgun (WGS) entry which is preliminary data.</text>
</comment>
<dbReference type="CDD" id="cd00383">
    <property type="entry name" value="trans_reg_C"/>
    <property type="match status" value="1"/>
</dbReference>
<dbReference type="EMBL" id="BNAR01000016">
    <property type="protein sequence ID" value="GHH56464.1"/>
    <property type="molecule type" value="Genomic_DNA"/>
</dbReference>
<feature type="DNA-binding region" description="OmpR/PhoB-type" evidence="7">
    <location>
        <begin position="125"/>
        <end position="221"/>
    </location>
</feature>
<protein>
    <recommendedName>
        <fullName evidence="5">Sensory transduction protein RegX3</fullName>
    </recommendedName>
</protein>
<keyword evidence="12" id="KW-1185">Reference proteome</keyword>
<sequence>MRVLLVDDDRTAATAVIPALTGRGFAVTWLPSRYGVLDLLRRHDVVLLGTGVRDTAGADLCRRIRHASVVPIVVASAHGAVSDWIAAFQQGADDHVVKPYDVDDLVARLKAVRLRPARPAAAALDPVIVIGDIRIDLVLNEVRVDGDLIPLPRLQFQVLAMVARARGVVCPRDRLLTRLWQGRRGPAENRSLDVHVSALRRRLGRPDLLETVRGVGFRLNAQEHGAGEGSPARSRRSPGAAP</sequence>
<evidence type="ECO:0000259" key="10">
    <source>
        <dbReference type="PROSITE" id="PS51755"/>
    </source>
</evidence>
<reference evidence="12" key="1">
    <citation type="journal article" date="2019" name="Int. J. Syst. Evol. Microbiol.">
        <title>The Global Catalogue of Microorganisms (GCM) 10K type strain sequencing project: providing services to taxonomists for standard genome sequencing and annotation.</title>
        <authorList>
            <consortium name="The Broad Institute Genomics Platform"/>
            <consortium name="The Broad Institute Genome Sequencing Center for Infectious Disease"/>
            <person name="Wu L."/>
            <person name="Ma J."/>
        </authorList>
    </citation>
    <scope>NUCLEOTIDE SEQUENCE [LARGE SCALE GENOMIC DNA]</scope>
    <source>
        <strain evidence="12">CGMCC 4.7367</strain>
    </source>
</reference>
<dbReference type="PANTHER" id="PTHR48111">
    <property type="entry name" value="REGULATOR OF RPOS"/>
    <property type="match status" value="1"/>
</dbReference>
<evidence type="ECO:0000256" key="2">
    <source>
        <dbReference type="ARBA" id="ARBA00023015"/>
    </source>
</evidence>
<evidence type="ECO:0000313" key="11">
    <source>
        <dbReference type="EMBL" id="GHH56464.1"/>
    </source>
</evidence>
<organism evidence="11 12">
    <name type="scientific">Lentzea cavernae</name>
    <dbReference type="NCBI Taxonomy" id="2020703"/>
    <lineage>
        <taxon>Bacteria</taxon>
        <taxon>Bacillati</taxon>
        <taxon>Actinomycetota</taxon>
        <taxon>Actinomycetes</taxon>
        <taxon>Pseudonocardiales</taxon>
        <taxon>Pseudonocardiaceae</taxon>
        <taxon>Lentzea</taxon>
    </lineage>
</organism>
<proteinExistence type="predicted"/>
<keyword evidence="2" id="KW-0805">Transcription regulation</keyword>
<dbReference type="InterPro" id="IPR016032">
    <property type="entry name" value="Sig_transdc_resp-reg_C-effctor"/>
</dbReference>
<keyword evidence="3 7" id="KW-0238">DNA-binding</keyword>
<dbReference type="InterPro" id="IPR001867">
    <property type="entry name" value="OmpR/PhoB-type_DNA-bd"/>
</dbReference>
<evidence type="ECO:0000256" key="4">
    <source>
        <dbReference type="ARBA" id="ARBA00023163"/>
    </source>
</evidence>
<keyword evidence="1" id="KW-0597">Phosphoprotein</keyword>
<comment type="caution">
    <text evidence="6">Lacks conserved residue(s) required for the propagation of feature annotation.</text>
</comment>
<dbReference type="Proteomes" id="UP000605568">
    <property type="component" value="Unassembled WGS sequence"/>
</dbReference>
<name>A0ABQ3MS04_9PSEU</name>
<dbReference type="GO" id="GO:0003677">
    <property type="term" value="F:DNA binding"/>
    <property type="evidence" value="ECO:0007669"/>
    <property type="project" value="UniProtKB-KW"/>
</dbReference>
<dbReference type="PROSITE" id="PS51755">
    <property type="entry name" value="OMPR_PHOB"/>
    <property type="match status" value="1"/>
</dbReference>
<feature type="region of interest" description="Disordered" evidence="8">
    <location>
        <begin position="220"/>
        <end position="242"/>
    </location>
</feature>
<evidence type="ECO:0000256" key="8">
    <source>
        <dbReference type="SAM" id="MobiDB-lite"/>
    </source>
</evidence>
<evidence type="ECO:0000256" key="5">
    <source>
        <dbReference type="ARBA" id="ARBA00041201"/>
    </source>
</evidence>
<dbReference type="InterPro" id="IPR001789">
    <property type="entry name" value="Sig_transdc_resp-reg_receiver"/>
</dbReference>
<feature type="domain" description="OmpR/PhoB-type" evidence="10">
    <location>
        <begin position="125"/>
        <end position="221"/>
    </location>
</feature>